<evidence type="ECO:0000256" key="1">
    <source>
        <dbReference type="ARBA" id="ARBA00004167"/>
    </source>
</evidence>
<dbReference type="InterPro" id="IPR012902">
    <property type="entry name" value="N_methyl_site"/>
</dbReference>
<evidence type="ECO:0000313" key="4">
    <source>
        <dbReference type="EMBL" id="BCQ36309.1"/>
    </source>
</evidence>
<name>A0ABM7N4E4_ERWRD</name>
<accession>A0ABM7N4E4</accession>
<feature type="domain" description="Prepilin peptidase dependent protein C-like C-terminal" evidence="3">
    <location>
        <begin position="32"/>
        <end position="100"/>
    </location>
</feature>
<dbReference type="NCBIfam" id="TIGR02532">
    <property type="entry name" value="IV_pilin_GFxxxE"/>
    <property type="match status" value="1"/>
</dbReference>
<dbReference type="EMBL" id="AP024329">
    <property type="protein sequence ID" value="BCQ36309.1"/>
    <property type="molecule type" value="Genomic_DNA"/>
</dbReference>
<keyword evidence="5" id="KW-1185">Reference proteome</keyword>
<comment type="subcellular location">
    <subcellularLocation>
        <location evidence="1">Membrane</location>
        <topology evidence="1">Single-pass membrane protein</topology>
    </subcellularLocation>
</comment>
<keyword evidence="2" id="KW-0812">Transmembrane</keyword>
<dbReference type="InterPro" id="IPR022204">
    <property type="entry name" value="PpdC-like_C"/>
</dbReference>
<protein>
    <recommendedName>
        <fullName evidence="3">Prepilin peptidase dependent protein C-like C-terminal domain-containing protein</fullName>
    </recommendedName>
</protein>
<evidence type="ECO:0000313" key="5">
    <source>
        <dbReference type="Proteomes" id="UP000677515"/>
    </source>
</evidence>
<proteinExistence type="predicted"/>
<evidence type="ECO:0000256" key="2">
    <source>
        <dbReference type="SAM" id="Phobius"/>
    </source>
</evidence>
<feature type="transmembrane region" description="Helical" evidence="2">
    <location>
        <begin position="12"/>
        <end position="32"/>
    </location>
</feature>
<organism evidence="4 5">
    <name type="scientific">Erwinia rhapontici</name>
    <name type="common">Pectobacterium rhapontici</name>
    <dbReference type="NCBI Taxonomy" id="55212"/>
    <lineage>
        <taxon>Bacteria</taxon>
        <taxon>Pseudomonadati</taxon>
        <taxon>Pseudomonadota</taxon>
        <taxon>Gammaproteobacteria</taxon>
        <taxon>Enterobacterales</taxon>
        <taxon>Erwiniaceae</taxon>
        <taxon>Erwinia</taxon>
    </lineage>
</organism>
<keyword evidence="2" id="KW-0472">Membrane</keyword>
<dbReference type="RefSeq" id="WP_133846075.1">
    <property type="nucleotide sequence ID" value="NZ_AP024329.1"/>
</dbReference>
<dbReference type="Pfam" id="PF12528">
    <property type="entry name" value="T2SSppdC"/>
    <property type="match status" value="1"/>
</dbReference>
<sequence length="105" mass="12179">MSTSRTQQGFSLVEILFSLLLFSLSYTALLHYQQVLGQGFHWQWQQRDAWWQAFQRREGKATAGWQIQQQSRSGPQGCQLITVQAISPAGRRAELTHLQCDERNR</sequence>
<dbReference type="Proteomes" id="UP000677515">
    <property type="component" value="Chromosome"/>
</dbReference>
<dbReference type="Pfam" id="PF07963">
    <property type="entry name" value="N_methyl"/>
    <property type="match status" value="1"/>
</dbReference>
<reference evidence="4 5" key="1">
    <citation type="submission" date="2021-01" db="EMBL/GenBank/DDBJ databases">
        <title>Complete genome sequence of Erwinia rhapontici MAFF 311153.</title>
        <authorList>
            <person name="Morohoshi T."/>
            <person name="Someya N."/>
        </authorList>
    </citation>
    <scope>NUCLEOTIDE SEQUENCE [LARGE SCALE GENOMIC DNA]</scope>
    <source>
        <strain evidence="4 5">MAFF 311153</strain>
    </source>
</reference>
<keyword evidence="2" id="KW-1133">Transmembrane helix</keyword>
<evidence type="ECO:0000259" key="3">
    <source>
        <dbReference type="Pfam" id="PF12528"/>
    </source>
</evidence>
<gene>
    <name evidence="4" type="ORF">ERHA53_36520</name>
</gene>